<evidence type="ECO:0000256" key="1">
    <source>
        <dbReference type="PROSITE-ProRule" id="PRU00267"/>
    </source>
</evidence>
<feature type="DNA-binding region" description="HMG box" evidence="1">
    <location>
        <begin position="107"/>
        <end position="167"/>
    </location>
</feature>
<evidence type="ECO:0000313" key="4">
    <source>
        <dbReference type="Proteomes" id="UP000664169"/>
    </source>
</evidence>
<keyword evidence="1" id="KW-0539">Nucleus</keyword>
<organism evidence="3 4">
    <name type="scientific">Gomphillus americanus</name>
    <dbReference type="NCBI Taxonomy" id="1940652"/>
    <lineage>
        <taxon>Eukaryota</taxon>
        <taxon>Fungi</taxon>
        <taxon>Dikarya</taxon>
        <taxon>Ascomycota</taxon>
        <taxon>Pezizomycotina</taxon>
        <taxon>Lecanoromycetes</taxon>
        <taxon>OSLEUM clade</taxon>
        <taxon>Ostropomycetidae</taxon>
        <taxon>Ostropales</taxon>
        <taxon>Graphidaceae</taxon>
        <taxon>Gomphilloideae</taxon>
        <taxon>Gomphillus</taxon>
    </lineage>
</organism>
<dbReference type="OrthoDB" id="6247875at2759"/>
<evidence type="ECO:0000313" key="3">
    <source>
        <dbReference type="EMBL" id="CAF9902912.1"/>
    </source>
</evidence>
<dbReference type="PROSITE" id="PS50118">
    <property type="entry name" value="HMG_BOX_2"/>
    <property type="match status" value="1"/>
</dbReference>
<dbReference type="EMBL" id="CAJPDQ010000001">
    <property type="protein sequence ID" value="CAF9902912.1"/>
    <property type="molecule type" value="Genomic_DNA"/>
</dbReference>
<accession>A0A8H3EFB3</accession>
<sequence>MVQKIGMTDALQSIHSPVMEMEQHISLRTSGKFSSFLFFLGFPASFLSDIHLFNIECGRLPSGEVGLYSIYTNRKSTVGQQDISGSQGTGGRIVFPIFASLNKDDRILYPQQYHDLIKAKYPGYHNTAVSQIIGAKWKSETSSVRRPCHEMAHGIKEEHAKLFPGSR</sequence>
<comment type="caution">
    <text evidence="3">The sequence shown here is derived from an EMBL/GenBank/DDBJ whole genome shotgun (WGS) entry which is preliminary data.</text>
</comment>
<dbReference type="InterPro" id="IPR009071">
    <property type="entry name" value="HMG_box_dom"/>
</dbReference>
<protein>
    <recommendedName>
        <fullName evidence="2">HMG box domain-containing protein</fullName>
    </recommendedName>
</protein>
<proteinExistence type="predicted"/>
<dbReference type="InterPro" id="IPR036910">
    <property type="entry name" value="HMG_box_dom_sf"/>
</dbReference>
<reference evidence="3" key="1">
    <citation type="submission" date="2021-03" db="EMBL/GenBank/DDBJ databases">
        <authorList>
            <person name="Tagirdzhanova G."/>
        </authorList>
    </citation>
    <scope>NUCLEOTIDE SEQUENCE</scope>
</reference>
<dbReference type="AlphaFoldDB" id="A0A8H3EFB3"/>
<dbReference type="Pfam" id="PF00505">
    <property type="entry name" value="HMG_box"/>
    <property type="match status" value="1"/>
</dbReference>
<evidence type="ECO:0000259" key="2">
    <source>
        <dbReference type="PROSITE" id="PS50118"/>
    </source>
</evidence>
<dbReference type="Proteomes" id="UP000664169">
    <property type="component" value="Unassembled WGS sequence"/>
</dbReference>
<dbReference type="GO" id="GO:0003677">
    <property type="term" value="F:DNA binding"/>
    <property type="evidence" value="ECO:0007669"/>
    <property type="project" value="UniProtKB-UniRule"/>
</dbReference>
<feature type="domain" description="HMG box" evidence="2">
    <location>
        <begin position="107"/>
        <end position="167"/>
    </location>
</feature>
<keyword evidence="1" id="KW-0238">DNA-binding</keyword>
<dbReference type="CDD" id="cd01389">
    <property type="entry name" value="HMG-box_ROX1-like"/>
    <property type="match status" value="1"/>
</dbReference>
<gene>
    <name evidence="3" type="ORF">GOMPHAMPRED_000030</name>
</gene>
<dbReference type="GO" id="GO:0005634">
    <property type="term" value="C:nucleus"/>
    <property type="evidence" value="ECO:0007669"/>
    <property type="project" value="UniProtKB-UniRule"/>
</dbReference>
<dbReference type="Gene3D" id="1.10.30.10">
    <property type="entry name" value="High mobility group box domain"/>
    <property type="match status" value="1"/>
</dbReference>
<dbReference type="SUPFAM" id="SSF47095">
    <property type="entry name" value="HMG-box"/>
    <property type="match status" value="1"/>
</dbReference>
<name>A0A8H3EFB3_9LECA</name>
<keyword evidence="4" id="KW-1185">Reference proteome</keyword>